<dbReference type="eggNOG" id="KOG3455">
    <property type="taxonomic scope" value="Eukaryota"/>
</dbReference>
<evidence type="ECO:0000313" key="15">
    <source>
        <dbReference type="Proteomes" id="UP000030752"/>
    </source>
</evidence>
<evidence type="ECO:0000256" key="3">
    <source>
        <dbReference type="ARBA" id="ARBA00022516"/>
    </source>
</evidence>
<dbReference type="Proteomes" id="UP000030752">
    <property type="component" value="Unassembled WGS sequence"/>
</dbReference>
<protein>
    <recommendedName>
        <fullName evidence="16">Ergosterol biosynthetic protein 28</fullName>
    </recommendedName>
</protein>
<accession>W2S1B2</accession>
<feature type="transmembrane region" description="Helical" evidence="13">
    <location>
        <begin position="88"/>
        <end position="108"/>
    </location>
</feature>
<keyword evidence="8" id="KW-0756">Sterol biosynthesis</keyword>
<evidence type="ECO:0000256" key="11">
    <source>
        <dbReference type="ARBA" id="ARBA00023166"/>
    </source>
</evidence>
<dbReference type="GO" id="GO:0030674">
    <property type="term" value="F:protein-macromolecule adaptor activity"/>
    <property type="evidence" value="ECO:0007669"/>
    <property type="project" value="TreeGrafter"/>
</dbReference>
<proteinExistence type="inferred from homology"/>
<dbReference type="Pfam" id="PF03694">
    <property type="entry name" value="Erg28"/>
    <property type="match status" value="1"/>
</dbReference>
<keyword evidence="10 13" id="KW-0472">Membrane</keyword>
<dbReference type="InterPro" id="IPR005352">
    <property type="entry name" value="Erg28"/>
</dbReference>
<evidence type="ECO:0000313" key="14">
    <source>
        <dbReference type="EMBL" id="ETN42501.1"/>
    </source>
</evidence>
<sequence>MDLLPQGDGYLQYYVLMVGVTAITNSISCYRDDQYLRRVYNPPNGSPAASAVTHLQCRTFATWNVAVGLVRVFAAYHIHEPAWMQMQMLTCVIGLFHFGMEAFVYKTARPSGPWFAPTIVAAIGLGWSVAQYGHYIR</sequence>
<keyword evidence="11" id="KW-1207">Sterol metabolism</keyword>
<evidence type="ECO:0000256" key="7">
    <source>
        <dbReference type="ARBA" id="ARBA00022989"/>
    </source>
</evidence>
<evidence type="ECO:0000256" key="13">
    <source>
        <dbReference type="SAM" id="Phobius"/>
    </source>
</evidence>
<keyword evidence="7 13" id="KW-1133">Transmembrane helix</keyword>
<evidence type="ECO:0000256" key="2">
    <source>
        <dbReference type="ARBA" id="ARBA00005377"/>
    </source>
</evidence>
<evidence type="ECO:0000256" key="10">
    <source>
        <dbReference type="ARBA" id="ARBA00023136"/>
    </source>
</evidence>
<dbReference type="GeneID" id="19968997"/>
<gene>
    <name evidence="14" type="ORF">HMPREF1541_01658</name>
</gene>
<comment type="similarity">
    <text evidence="2">Belongs to the ERG28 family.</text>
</comment>
<dbReference type="GO" id="GO:0005789">
    <property type="term" value="C:endoplasmic reticulum membrane"/>
    <property type="evidence" value="ECO:0007669"/>
    <property type="project" value="UniProtKB-SubCell"/>
</dbReference>
<dbReference type="FunCoup" id="W2S1B2">
    <property type="interactions" value="238"/>
</dbReference>
<evidence type="ECO:0000256" key="4">
    <source>
        <dbReference type="ARBA" id="ARBA00022692"/>
    </source>
</evidence>
<evidence type="ECO:0000256" key="6">
    <source>
        <dbReference type="ARBA" id="ARBA00022955"/>
    </source>
</evidence>
<dbReference type="InParanoid" id="W2S1B2"/>
<keyword evidence="9" id="KW-0443">Lipid metabolism</keyword>
<keyword evidence="6" id="KW-0752">Steroid biosynthesis</keyword>
<evidence type="ECO:0000256" key="12">
    <source>
        <dbReference type="ARBA" id="ARBA00023221"/>
    </source>
</evidence>
<dbReference type="GO" id="GO:0016126">
    <property type="term" value="P:sterol biosynthetic process"/>
    <property type="evidence" value="ECO:0007669"/>
    <property type="project" value="UniProtKB-KW"/>
</dbReference>
<keyword evidence="5" id="KW-0256">Endoplasmic reticulum</keyword>
<dbReference type="OrthoDB" id="6485510at2759"/>
<dbReference type="VEuPathDB" id="FungiDB:HMPREF1541_01658"/>
<comment type="subcellular location">
    <subcellularLocation>
        <location evidence="1">Endoplasmic reticulum membrane</location>
        <topology evidence="1">Multi-pass membrane protein</topology>
    </subcellularLocation>
</comment>
<feature type="transmembrane region" description="Helical" evidence="13">
    <location>
        <begin position="12"/>
        <end position="30"/>
    </location>
</feature>
<evidence type="ECO:0000256" key="9">
    <source>
        <dbReference type="ARBA" id="ARBA00023098"/>
    </source>
</evidence>
<evidence type="ECO:0000256" key="1">
    <source>
        <dbReference type="ARBA" id="ARBA00004477"/>
    </source>
</evidence>
<dbReference type="EMBL" id="KB822718">
    <property type="protein sequence ID" value="ETN42501.1"/>
    <property type="molecule type" value="Genomic_DNA"/>
</dbReference>
<name>W2S1B2_CYPE1</name>
<reference evidence="14 15" key="1">
    <citation type="submission" date="2013-03" db="EMBL/GenBank/DDBJ databases">
        <title>The Genome Sequence of Phialophora europaea CBS 101466.</title>
        <authorList>
            <consortium name="The Broad Institute Genomics Platform"/>
            <person name="Cuomo C."/>
            <person name="de Hoog S."/>
            <person name="Gorbushina A."/>
            <person name="Walker B."/>
            <person name="Young S.K."/>
            <person name="Zeng Q."/>
            <person name="Gargeya S."/>
            <person name="Fitzgerald M."/>
            <person name="Haas B."/>
            <person name="Abouelleil A."/>
            <person name="Allen A.W."/>
            <person name="Alvarado L."/>
            <person name="Arachchi H.M."/>
            <person name="Berlin A.M."/>
            <person name="Chapman S.B."/>
            <person name="Gainer-Dewar J."/>
            <person name="Goldberg J."/>
            <person name="Griggs A."/>
            <person name="Gujja S."/>
            <person name="Hansen M."/>
            <person name="Howarth C."/>
            <person name="Imamovic A."/>
            <person name="Ireland A."/>
            <person name="Larimer J."/>
            <person name="McCowan C."/>
            <person name="Murphy C."/>
            <person name="Pearson M."/>
            <person name="Poon T.W."/>
            <person name="Priest M."/>
            <person name="Roberts A."/>
            <person name="Saif S."/>
            <person name="Shea T."/>
            <person name="Sisk P."/>
            <person name="Sykes S."/>
            <person name="Wortman J."/>
            <person name="Nusbaum C."/>
            <person name="Birren B."/>
        </authorList>
    </citation>
    <scope>NUCLEOTIDE SEQUENCE [LARGE SCALE GENOMIC DNA]</scope>
    <source>
        <strain evidence="14 15">CBS 101466</strain>
    </source>
</reference>
<dbReference type="HOGENOM" id="CLU_114589_0_0_1"/>
<dbReference type="PANTHER" id="PTHR15451:SF19">
    <property type="entry name" value="ERGOSTEROL BIOSYNTHETIC PROTEIN 28 HOMOLOG"/>
    <property type="match status" value="1"/>
</dbReference>
<evidence type="ECO:0000256" key="5">
    <source>
        <dbReference type="ARBA" id="ARBA00022824"/>
    </source>
</evidence>
<keyword evidence="3" id="KW-0444">Lipid biosynthesis</keyword>
<keyword evidence="12" id="KW-0753">Steroid metabolism</keyword>
<dbReference type="AlphaFoldDB" id="W2S1B2"/>
<evidence type="ECO:0000256" key="8">
    <source>
        <dbReference type="ARBA" id="ARBA00023011"/>
    </source>
</evidence>
<evidence type="ECO:0008006" key="16">
    <source>
        <dbReference type="Google" id="ProtNLM"/>
    </source>
</evidence>
<organism evidence="14 15">
    <name type="scientific">Cyphellophora europaea (strain CBS 101466)</name>
    <name type="common">Phialophora europaea</name>
    <dbReference type="NCBI Taxonomy" id="1220924"/>
    <lineage>
        <taxon>Eukaryota</taxon>
        <taxon>Fungi</taxon>
        <taxon>Dikarya</taxon>
        <taxon>Ascomycota</taxon>
        <taxon>Pezizomycotina</taxon>
        <taxon>Eurotiomycetes</taxon>
        <taxon>Chaetothyriomycetidae</taxon>
        <taxon>Chaetothyriales</taxon>
        <taxon>Cyphellophoraceae</taxon>
        <taxon>Cyphellophora</taxon>
    </lineage>
</organism>
<feature type="transmembrane region" description="Helical" evidence="13">
    <location>
        <begin position="114"/>
        <end position="133"/>
    </location>
</feature>
<keyword evidence="15" id="KW-1185">Reference proteome</keyword>
<keyword evidence="4 13" id="KW-0812">Transmembrane</keyword>
<dbReference type="PANTHER" id="PTHR15451">
    <property type="entry name" value="ERGOSTEROL BIOSYNTHETIC PROTEIN 28-RELATED"/>
    <property type="match status" value="1"/>
</dbReference>
<dbReference type="STRING" id="1220924.W2S1B2"/>
<dbReference type="RefSeq" id="XP_008714237.1">
    <property type="nucleotide sequence ID" value="XM_008716015.1"/>
</dbReference>